<accession>A0A098EB51</accession>
<gene>
    <name evidence="1" type="ORF">MSIBF_A350004</name>
</gene>
<organism evidence="1">
    <name type="scientific">groundwater metagenome</name>
    <dbReference type="NCBI Taxonomy" id="717931"/>
    <lineage>
        <taxon>unclassified sequences</taxon>
        <taxon>metagenomes</taxon>
        <taxon>ecological metagenomes</taxon>
    </lineage>
</organism>
<name>A0A098EB51_9ZZZZ</name>
<reference evidence="1" key="1">
    <citation type="submission" date="2014-09" db="EMBL/GenBank/DDBJ databases">
        <authorList>
            <person name="Probst J Alexander"/>
        </authorList>
    </citation>
    <scope>NUCLEOTIDE SEQUENCE</scope>
</reference>
<dbReference type="EMBL" id="CCXY01000279">
    <property type="protein sequence ID" value="CEG13237.1"/>
    <property type="molecule type" value="Genomic_DNA"/>
</dbReference>
<protein>
    <submittedName>
        <fullName evidence="1">Uncharacterized protein</fullName>
    </submittedName>
</protein>
<sequence length="53" mass="6224">MIADSHVIGDDAVRFLEEMDRIDSLKQTDKEYIERKKYFAYCEKLARQVGAVK</sequence>
<proteinExistence type="predicted"/>
<dbReference type="AlphaFoldDB" id="A0A098EB51"/>
<evidence type="ECO:0000313" key="1">
    <source>
        <dbReference type="EMBL" id="CEG13237.1"/>
    </source>
</evidence>